<gene>
    <name evidence="3" type="ORF">DSCW_33160</name>
</gene>
<keyword evidence="4" id="KW-1185">Reference proteome</keyword>
<dbReference type="OrthoDB" id="9798761at2"/>
<dbReference type="InterPro" id="IPR007421">
    <property type="entry name" value="Schlafen_AlbA_2_dom"/>
</dbReference>
<dbReference type="InterPro" id="IPR038461">
    <property type="entry name" value="Schlafen_AlbA_2_dom_sf"/>
</dbReference>
<feature type="domain" description="Schlafen AlbA-2" evidence="2">
    <location>
        <begin position="378"/>
        <end position="509"/>
    </location>
</feature>
<accession>A0A5K7Z6R2</accession>
<evidence type="ECO:0000256" key="1">
    <source>
        <dbReference type="SAM" id="Phobius"/>
    </source>
</evidence>
<keyword evidence="1" id="KW-0812">Transmembrane</keyword>
<protein>
    <recommendedName>
        <fullName evidence="2">Schlafen AlbA-2 domain-containing protein</fullName>
    </recommendedName>
</protein>
<dbReference type="PANTHER" id="PTHR30595">
    <property type="entry name" value="GLPR-RELATED TRANSCRIPTIONAL REPRESSOR"/>
    <property type="match status" value="1"/>
</dbReference>
<name>A0A5K7Z6R2_9BACT</name>
<evidence type="ECO:0000313" key="3">
    <source>
        <dbReference type="EMBL" id="BBO75899.1"/>
    </source>
</evidence>
<reference evidence="3 4" key="1">
    <citation type="submission" date="2019-11" db="EMBL/GenBank/DDBJ databases">
        <title>Comparative genomics of hydrocarbon-degrading Desulfosarcina strains.</title>
        <authorList>
            <person name="Watanabe M."/>
            <person name="Kojima H."/>
            <person name="Fukui M."/>
        </authorList>
    </citation>
    <scope>NUCLEOTIDE SEQUENCE [LARGE SCALE GENOMIC DNA]</scope>
    <source>
        <strain evidence="3 4">PP31</strain>
    </source>
</reference>
<dbReference type="Gene3D" id="3.30.950.30">
    <property type="entry name" value="Schlafen, AAA domain"/>
    <property type="match status" value="1"/>
</dbReference>
<dbReference type="EMBL" id="AP021875">
    <property type="protein sequence ID" value="BBO75899.1"/>
    <property type="molecule type" value="Genomic_DNA"/>
</dbReference>
<dbReference type="Gene3D" id="3.30.450.20">
    <property type="entry name" value="PAS domain"/>
    <property type="match status" value="1"/>
</dbReference>
<organism evidence="3 4">
    <name type="scientific">Desulfosarcina widdelii</name>
    <dbReference type="NCBI Taxonomy" id="947919"/>
    <lineage>
        <taxon>Bacteria</taxon>
        <taxon>Pseudomonadati</taxon>
        <taxon>Thermodesulfobacteriota</taxon>
        <taxon>Desulfobacteria</taxon>
        <taxon>Desulfobacterales</taxon>
        <taxon>Desulfosarcinaceae</taxon>
        <taxon>Desulfosarcina</taxon>
    </lineage>
</organism>
<dbReference type="Proteomes" id="UP000427769">
    <property type="component" value="Chromosome"/>
</dbReference>
<proteinExistence type="predicted"/>
<evidence type="ECO:0000259" key="2">
    <source>
        <dbReference type="Pfam" id="PF04326"/>
    </source>
</evidence>
<dbReference type="PANTHER" id="PTHR30595:SF6">
    <property type="entry name" value="SCHLAFEN ALBA-2 DOMAIN-CONTAINING PROTEIN"/>
    <property type="match status" value="1"/>
</dbReference>
<dbReference type="Pfam" id="PF04326">
    <property type="entry name" value="SLFN_AlbA_2"/>
    <property type="match status" value="1"/>
</dbReference>
<dbReference type="KEGG" id="dwd:DSCW_33160"/>
<keyword evidence="1" id="KW-0472">Membrane</keyword>
<evidence type="ECO:0000313" key="4">
    <source>
        <dbReference type="Proteomes" id="UP000427769"/>
    </source>
</evidence>
<sequence>MHIPQIKRWQFARDLLLVFLLLSATVIGSVVFFSSRAREDIAQKTIDNAIVSAVRQFEAMVDSITQSLELTGDWIDSGKLSLNRTSAINDLLFPLLKRERILYGISVADTLGKSYYLTAHGNGWRERMIEDIGGQRQSVLSYWDASHQKVSEETQPTTYDPRNRPWFSPALSIQGVFWTQPYIFFNRKVVGITASIAREADAGNDRVVVALDILLDDLFNEIQRMGPTKHSRVFVFRNDAQIYIPGNGNHDPDFSSFSEVNDPLIRKVAESWEGRHLPSEEVFFIKHEGRTWWYGFQAINSPNRSIWVGVMVPESDIIGGVSQRRTGIWAIGAVIVSLAGALAFLMVRRYGRSFEPPKDRYDYRNPEESIRRLIAKGEGRTIEFKSTMRMNLHTQKPGKEIEVAWLKAVAAFMNTDGGTLLLGVSDDGMIKGLDADGFASDDKCRLHFKNLINQHIGAELYKYLRFDLVRVDGSLIGVVSCSRSVEPVYLKTAKSEEFYIRSGPSSDALPVSKIMAYIKNKS</sequence>
<dbReference type="AlphaFoldDB" id="A0A5K7Z6R2"/>
<keyword evidence="1" id="KW-1133">Transmembrane helix</keyword>
<feature type="transmembrane region" description="Helical" evidence="1">
    <location>
        <begin position="327"/>
        <end position="347"/>
    </location>
</feature>